<dbReference type="InterPro" id="IPR013324">
    <property type="entry name" value="RNA_pol_sigma_r3/r4-like"/>
</dbReference>
<dbReference type="PANTHER" id="PTHR43133:SF8">
    <property type="entry name" value="RNA POLYMERASE SIGMA FACTOR HI_1459-RELATED"/>
    <property type="match status" value="1"/>
</dbReference>
<evidence type="ECO:0000256" key="3">
    <source>
        <dbReference type="ARBA" id="ARBA00023082"/>
    </source>
</evidence>
<keyword evidence="2" id="KW-0805">Transcription regulation</keyword>
<dbReference type="NCBIfam" id="TIGR02937">
    <property type="entry name" value="sigma70-ECF"/>
    <property type="match status" value="1"/>
</dbReference>
<dbReference type="InterPro" id="IPR013249">
    <property type="entry name" value="RNA_pol_sigma70_r4_t2"/>
</dbReference>
<dbReference type="GO" id="GO:0016987">
    <property type="term" value="F:sigma factor activity"/>
    <property type="evidence" value="ECO:0007669"/>
    <property type="project" value="UniProtKB-KW"/>
</dbReference>
<evidence type="ECO:0000256" key="1">
    <source>
        <dbReference type="ARBA" id="ARBA00010641"/>
    </source>
</evidence>
<dbReference type="Pfam" id="PF08281">
    <property type="entry name" value="Sigma70_r4_2"/>
    <property type="match status" value="1"/>
</dbReference>
<comment type="similarity">
    <text evidence="1">Belongs to the sigma-70 factor family. ECF subfamily.</text>
</comment>
<proteinExistence type="inferred from homology"/>
<evidence type="ECO:0000256" key="4">
    <source>
        <dbReference type="ARBA" id="ARBA00023125"/>
    </source>
</evidence>
<dbReference type="AlphaFoldDB" id="A0A0R2SC28"/>
<feature type="domain" description="RNA polymerase sigma factor 70 region 4 type 2" evidence="7">
    <location>
        <begin position="128"/>
        <end position="180"/>
    </location>
</feature>
<dbReference type="SUPFAM" id="SSF88659">
    <property type="entry name" value="Sigma3 and sigma4 domains of RNA polymerase sigma factors"/>
    <property type="match status" value="1"/>
</dbReference>
<dbReference type="Pfam" id="PF04542">
    <property type="entry name" value="Sigma70_r2"/>
    <property type="match status" value="1"/>
</dbReference>
<dbReference type="Gene3D" id="1.10.1740.10">
    <property type="match status" value="1"/>
</dbReference>
<comment type="caution">
    <text evidence="8">The sequence shown here is derived from an EMBL/GenBank/DDBJ whole genome shotgun (WGS) entry which is preliminary data.</text>
</comment>
<evidence type="ECO:0000256" key="2">
    <source>
        <dbReference type="ARBA" id="ARBA00023015"/>
    </source>
</evidence>
<keyword evidence="5" id="KW-0804">Transcription</keyword>
<dbReference type="InterPro" id="IPR013325">
    <property type="entry name" value="RNA_pol_sigma_r2"/>
</dbReference>
<evidence type="ECO:0000313" key="9">
    <source>
        <dbReference type="Proteomes" id="UP000051934"/>
    </source>
</evidence>
<name>A0A0R2SC28_9GAMM</name>
<keyword evidence="4" id="KW-0238">DNA-binding</keyword>
<protein>
    <recommendedName>
        <fullName evidence="10">RNA polymerase subunit sigma-70</fullName>
    </recommendedName>
</protein>
<dbReference type="SUPFAM" id="SSF88946">
    <property type="entry name" value="Sigma2 domain of RNA polymerase sigma factors"/>
    <property type="match status" value="1"/>
</dbReference>
<accession>A0A0R2SC28</accession>
<dbReference type="InterPro" id="IPR039425">
    <property type="entry name" value="RNA_pol_sigma-70-like"/>
</dbReference>
<organism evidence="8 9">
    <name type="scientific">OM182 bacterium BACL3 MAG-120507-bin80</name>
    <dbReference type="NCBI Taxonomy" id="1655577"/>
    <lineage>
        <taxon>Bacteria</taxon>
        <taxon>Pseudomonadati</taxon>
        <taxon>Pseudomonadota</taxon>
        <taxon>Gammaproteobacteria</taxon>
        <taxon>OMG group</taxon>
        <taxon>OM182 clade</taxon>
    </lineage>
</organism>
<evidence type="ECO:0000259" key="7">
    <source>
        <dbReference type="Pfam" id="PF08281"/>
    </source>
</evidence>
<dbReference type="InterPro" id="IPR007627">
    <property type="entry name" value="RNA_pol_sigma70_r2"/>
</dbReference>
<dbReference type="Proteomes" id="UP000051934">
    <property type="component" value="Unassembled WGS sequence"/>
</dbReference>
<feature type="domain" description="RNA polymerase sigma-70 region 2" evidence="6">
    <location>
        <begin position="26"/>
        <end position="90"/>
    </location>
</feature>
<evidence type="ECO:0000259" key="6">
    <source>
        <dbReference type="Pfam" id="PF04542"/>
    </source>
</evidence>
<sequence>MASIIDEDQALVAAAAAGSKQAWVDLVARYESRIYNQALRLTGNSADALDLMQEVFIGVFKNLHRFRGESKFSSWVFRIVHNKSIDLARRWRPPVQQRQFEDTDDLALLPSASANEPDERLVQDRINMQVQALLAELPIEQRLVVELKIFQSQTFEEIGVLQDISENTAKTRFYSALKKLKNVSEKNYAMP</sequence>
<evidence type="ECO:0008006" key="10">
    <source>
        <dbReference type="Google" id="ProtNLM"/>
    </source>
</evidence>
<dbReference type="PANTHER" id="PTHR43133">
    <property type="entry name" value="RNA POLYMERASE ECF-TYPE SIGMA FACTO"/>
    <property type="match status" value="1"/>
</dbReference>
<gene>
    <name evidence="8" type="ORF">ABR69_03160</name>
</gene>
<keyword evidence="3" id="KW-0731">Sigma factor</keyword>
<dbReference type="EMBL" id="LIBB01000076">
    <property type="protein sequence ID" value="KRO72350.1"/>
    <property type="molecule type" value="Genomic_DNA"/>
</dbReference>
<dbReference type="GO" id="GO:0003677">
    <property type="term" value="F:DNA binding"/>
    <property type="evidence" value="ECO:0007669"/>
    <property type="project" value="UniProtKB-KW"/>
</dbReference>
<evidence type="ECO:0000313" key="8">
    <source>
        <dbReference type="EMBL" id="KRO72350.1"/>
    </source>
</evidence>
<reference evidence="8 9" key="1">
    <citation type="submission" date="2015-10" db="EMBL/GenBank/DDBJ databases">
        <title>Metagenome-Assembled Genomes uncover a global brackish microbiome.</title>
        <authorList>
            <person name="Hugerth L.W."/>
            <person name="Larsson J."/>
            <person name="Alneberg J."/>
            <person name="Lindh M.V."/>
            <person name="Legrand C."/>
            <person name="Pinhassi J."/>
            <person name="Andersson A.F."/>
        </authorList>
    </citation>
    <scope>NUCLEOTIDE SEQUENCE [LARGE SCALE GENOMIC DNA]</scope>
    <source>
        <strain evidence="8">BACL4 MAG-120507-bin80</strain>
    </source>
</reference>
<dbReference type="Gene3D" id="1.10.10.10">
    <property type="entry name" value="Winged helix-like DNA-binding domain superfamily/Winged helix DNA-binding domain"/>
    <property type="match status" value="1"/>
</dbReference>
<dbReference type="CDD" id="cd06171">
    <property type="entry name" value="Sigma70_r4"/>
    <property type="match status" value="1"/>
</dbReference>
<dbReference type="InterPro" id="IPR036388">
    <property type="entry name" value="WH-like_DNA-bd_sf"/>
</dbReference>
<evidence type="ECO:0000256" key="5">
    <source>
        <dbReference type="ARBA" id="ARBA00023163"/>
    </source>
</evidence>
<dbReference type="GO" id="GO:0006352">
    <property type="term" value="P:DNA-templated transcription initiation"/>
    <property type="evidence" value="ECO:0007669"/>
    <property type="project" value="InterPro"/>
</dbReference>
<dbReference type="InterPro" id="IPR014284">
    <property type="entry name" value="RNA_pol_sigma-70_dom"/>
</dbReference>